<evidence type="ECO:0000256" key="2">
    <source>
        <dbReference type="SAM" id="MobiDB-lite"/>
    </source>
</evidence>
<dbReference type="SUPFAM" id="SSF57756">
    <property type="entry name" value="Retrovirus zinc finger-like domains"/>
    <property type="match status" value="1"/>
</dbReference>
<dbReference type="EMBL" id="REGN01003502">
    <property type="protein sequence ID" value="RNA22258.1"/>
    <property type="molecule type" value="Genomic_DNA"/>
</dbReference>
<dbReference type="AlphaFoldDB" id="A0A3M7RG85"/>
<evidence type="ECO:0000313" key="5">
    <source>
        <dbReference type="Proteomes" id="UP000276133"/>
    </source>
</evidence>
<dbReference type="InterPro" id="IPR001878">
    <property type="entry name" value="Znf_CCHC"/>
</dbReference>
<keyword evidence="5" id="KW-1185">Reference proteome</keyword>
<evidence type="ECO:0000313" key="4">
    <source>
        <dbReference type="EMBL" id="RNA22258.1"/>
    </source>
</evidence>
<dbReference type="Gene3D" id="4.10.60.10">
    <property type="entry name" value="Zinc finger, CCHC-type"/>
    <property type="match status" value="1"/>
</dbReference>
<dbReference type="PROSITE" id="PS50158">
    <property type="entry name" value="ZF_CCHC"/>
    <property type="match status" value="1"/>
</dbReference>
<evidence type="ECO:0000259" key="3">
    <source>
        <dbReference type="PROSITE" id="PS50158"/>
    </source>
</evidence>
<dbReference type="OrthoDB" id="3863715at2759"/>
<feature type="region of interest" description="Disordered" evidence="2">
    <location>
        <begin position="212"/>
        <end position="279"/>
    </location>
</feature>
<reference evidence="4 5" key="1">
    <citation type="journal article" date="2018" name="Sci. Rep.">
        <title>Genomic signatures of local adaptation to the degree of environmental predictability in rotifers.</title>
        <authorList>
            <person name="Franch-Gras L."/>
            <person name="Hahn C."/>
            <person name="Garcia-Roger E.M."/>
            <person name="Carmona M.J."/>
            <person name="Serra M."/>
            <person name="Gomez A."/>
        </authorList>
    </citation>
    <scope>NUCLEOTIDE SEQUENCE [LARGE SCALE GENOMIC DNA]</scope>
    <source>
        <strain evidence="4">HYR1</strain>
    </source>
</reference>
<keyword evidence="1" id="KW-0479">Metal-binding</keyword>
<comment type="caution">
    <text evidence="4">The sequence shown here is derived from an EMBL/GenBank/DDBJ whole genome shotgun (WGS) entry which is preliminary data.</text>
</comment>
<feature type="compositionally biased region" description="Basic and acidic residues" evidence="2">
    <location>
        <begin position="212"/>
        <end position="229"/>
    </location>
</feature>
<gene>
    <name evidence="4" type="ORF">BpHYR1_014705</name>
</gene>
<protein>
    <recommendedName>
        <fullName evidence="3">CCHC-type domain-containing protein</fullName>
    </recommendedName>
</protein>
<sequence length="279" mass="32217">MLLEDANKVPDLRRYCPFRFHFLPSDFENHRLKTFFNAVWIDGLKIDGLWIEGLKCLVSIVGQKQKCYFCDEEGHNIAKCPIKETLCEKCHQKGHLTQKCSIAEKLKSLERKKIDYNDLYIDQKETQSIIGADQKDNDDNMMPKTPGYQPTNFNDVISQISTQELKTQVLEDTLVSRLNDFLPLCQSPVNVRSNDQNETETFFQTKNQIKRFSESDTNEKEFTEKESKKQLVVLENENDNTFESESNSSTTECSIQVDQSSNEDGQQTASQNSIEENLE</sequence>
<evidence type="ECO:0000256" key="1">
    <source>
        <dbReference type="PROSITE-ProRule" id="PRU00047"/>
    </source>
</evidence>
<feature type="compositionally biased region" description="Polar residues" evidence="2">
    <location>
        <begin position="256"/>
        <end position="279"/>
    </location>
</feature>
<dbReference type="Proteomes" id="UP000276133">
    <property type="component" value="Unassembled WGS sequence"/>
</dbReference>
<keyword evidence="1" id="KW-0862">Zinc</keyword>
<accession>A0A3M7RG85</accession>
<dbReference type="GO" id="GO:0008270">
    <property type="term" value="F:zinc ion binding"/>
    <property type="evidence" value="ECO:0007669"/>
    <property type="project" value="UniProtKB-KW"/>
</dbReference>
<dbReference type="STRING" id="10195.A0A3M7RG85"/>
<proteinExistence type="predicted"/>
<dbReference type="InterPro" id="IPR036875">
    <property type="entry name" value="Znf_CCHC_sf"/>
</dbReference>
<keyword evidence="1" id="KW-0863">Zinc-finger</keyword>
<dbReference type="SMART" id="SM00343">
    <property type="entry name" value="ZnF_C2HC"/>
    <property type="match status" value="2"/>
</dbReference>
<name>A0A3M7RG85_BRAPC</name>
<feature type="domain" description="CCHC-type" evidence="3">
    <location>
        <begin position="66"/>
        <end position="81"/>
    </location>
</feature>
<feature type="compositionally biased region" description="Low complexity" evidence="2">
    <location>
        <begin position="243"/>
        <end position="254"/>
    </location>
</feature>
<organism evidence="4 5">
    <name type="scientific">Brachionus plicatilis</name>
    <name type="common">Marine rotifer</name>
    <name type="synonym">Brachionus muelleri</name>
    <dbReference type="NCBI Taxonomy" id="10195"/>
    <lineage>
        <taxon>Eukaryota</taxon>
        <taxon>Metazoa</taxon>
        <taxon>Spiralia</taxon>
        <taxon>Gnathifera</taxon>
        <taxon>Rotifera</taxon>
        <taxon>Eurotatoria</taxon>
        <taxon>Monogononta</taxon>
        <taxon>Pseudotrocha</taxon>
        <taxon>Ploima</taxon>
        <taxon>Brachionidae</taxon>
        <taxon>Brachionus</taxon>
    </lineage>
</organism>
<dbReference type="GO" id="GO:0003676">
    <property type="term" value="F:nucleic acid binding"/>
    <property type="evidence" value="ECO:0007669"/>
    <property type="project" value="InterPro"/>
</dbReference>